<sequence length="191" mass="21784">MGNVIRRNNITGGKIILTKKNTKIIKIEHNNKLRKYRDILIELTKVCEPSDEFNPEIKEPNEIFWIAQYKKDIIGYIKSTDLDLYKGESNFELLGGIGGKKGLQISGACNGIPDKYSNLATLLLVEIEEYAKSNGYEYILLHAGTNRGYLIDDNSERKGLYIKNGYKKIRILKAGEGNFSDIDLWIMHKLL</sequence>
<evidence type="ECO:0008006" key="2">
    <source>
        <dbReference type="Google" id="ProtNLM"/>
    </source>
</evidence>
<dbReference type="InterPro" id="IPR016181">
    <property type="entry name" value="Acyl_CoA_acyltransferase"/>
</dbReference>
<reference evidence="1" key="1">
    <citation type="journal article" date="2020" name="Nature">
        <title>Giant virus diversity and host interactions through global metagenomics.</title>
        <authorList>
            <person name="Schulz F."/>
            <person name="Roux S."/>
            <person name="Paez-Espino D."/>
            <person name="Jungbluth S."/>
            <person name="Walsh D.A."/>
            <person name="Denef V.J."/>
            <person name="McMahon K.D."/>
            <person name="Konstantinidis K.T."/>
            <person name="Eloe-Fadrosh E.A."/>
            <person name="Kyrpides N.C."/>
            <person name="Woyke T."/>
        </authorList>
    </citation>
    <scope>NUCLEOTIDE SEQUENCE</scope>
    <source>
        <strain evidence="1">GVMAG-M-3300023184-186</strain>
    </source>
</reference>
<dbReference type="AlphaFoldDB" id="A0A6C0I2Y4"/>
<organism evidence="1">
    <name type="scientific">viral metagenome</name>
    <dbReference type="NCBI Taxonomy" id="1070528"/>
    <lineage>
        <taxon>unclassified sequences</taxon>
        <taxon>metagenomes</taxon>
        <taxon>organismal metagenomes</taxon>
    </lineage>
</organism>
<protein>
    <recommendedName>
        <fullName evidence="2">N-acetyltransferase domain-containing protein</fullName>
    </recommendedName>
</protein>
<accession>A0A6C0I2Y4</accession>
<evidence type="ECO:0000313" key="1">
    <source>
        <dbReference type="EMBL" id="QHT86503.1"/>
    </source>
</evidence>
<dbReference type="EMBL" id="MN740070">
    <property type="protein sequence ID" value="QHT86503.1"/>
    <property type="molecule type" value="Genomic_DNA"/>
</dbReference>
<dbReference type="SUPFAM" id="SSF55729">
    <property type="entry name" value="Acyl-CoA N-acyltransferases (Nat)"/>
    <property type="match status" value="1"/>
</dbReference>
<dbReference type="Gene3D" id="3.40.630.30">
    <property type="match status" value="1"/>
</dbReference>
<name>A0A6C0I2Y4_9ZZZZ</name>
<proteinExistence type="predicted"/>